<evidence type="ECO:0000313" key="3">
    <source>
        <dbReference type="Proteomes" id="UP000001307"/>
    </source>
</evidence>
<evidence type="ECO:0000313" key="2">
    <source>
        <dbReference type="EMBL" id="CBY09329.1"/>
    </source>
</evidence>
<feature type="region of interest" description="Disordered" evidence="1">
    <location>
        <begin position="32"/>
        <end position="52"/>
    </location>
</feature>
<dbReference type="AlphaFoldDB" id="E4XCK4"/>
<dbReference type="InParanoid" id="E4XCK4"/>
<dbReference type="Proteomes" id="UP000001307">
    <property type="component" value="Unassembled WGS sequence"/>
</dbReference>
<keyword evidence="3" id="KW-1185">Reference proteome</keyword>
<protein>
    <submittedName>
        <fullName evidence="2">Uncharacterized protein</fullName>
    </submittedName>
</protein>
<sequence length="879" mass="99739">MFPETPVAVAELSPFNLDAMIAAEQAKSRSQFTRLKERHRAAEASDSDGEPDIPAQKEWEESFFNYLTDMFDKCGCTVVDIHYLLQRYGLYFIKYRSLFGSRPTLGNLRLLLQVLPPGVATTTDGLSSPDTSKASSNWLTKYQLKLPARFTHRDVSPYCNMLFHLTENAAMLPTPDVSAEFDEDDVFTPATIEEDSFGNFVGFANFAIIIINPYVNLEIDPLNQAMIDEADSGESAVSGGLLNITSLPRHGPTQFARADLSPAELQQLADRMLMNPLLTPQQFQDRFTTPSLPKDEMSNSCHFCLPNYVMVKLAGRPSDEPAIALSGFEEEFLTIPAQGAVSSFRLMSYPRPTIFKNYVEKGTTIDRHGKSAKLYIPEYSPSFEGFRCYLAPPKKSGGRFRFPRGTLLRIISEHCRPCEDYGPPVSQTTREQFFSEAELKSTSLYRNLYRAFGDKVQFPKVTGRVFTEDFDRAGQYTLILSSQPMLEPTLVSPGVVRPRLGVCAHLDLHSMSPAESFLLFGVQIQQAREVMECYIYEGVRFFKSRWPALPYFQIVVSPGKIAKVDERADPEAKTRGYPLWSTKNGGKLIACLISGCGERLPLSAVTPAMEKEHEEYHRILKRRKMSYVWQKTKRGSKNFKLRDPSKPMESFRGLWHKVYNATTKESFFERTIWEGFGPEMHEENYKTLVFYNDNMAVVHTYHVGSRDKALTAVLKKIHMKAFKHNIAVDVTWISTVYQEADEASRTVDVREAIITTAGFRKVEELLGWKFTLDCFATAHNKKCDRFIARSKENEAIAENFFTVTSIDDEVAWVFPPQTIVHPTFELLVKNGRRARWAMVVLEYEIFSMLRSECANTSSLTGIKLQGMPILSPQTSWTKI</sequence>
<evidence type="ECO:0000256" key="1">
    <source>
        <dbReference type="SAM" id="MobiDB-lite"/>
    </source>
</evidence>
<organism evidence="2">
    <name type="scientific">Oikopleura dioica</name>
    <name type="common">Tunicate</name>
    <dbReference type="NCBI Taxonomy" id="34765"/>
    <lineage>
        <taxon>Eukaryota</taxon>
        <taxon>Metazoa</taxon>
        <taxon>Chordata</taxon>
        <taxon>Tunicata</taxon>
        <taxon>Appendicularia</taxon>
        <taxon>Copelata</taxon>
        <taxon>Oikopleuridae</taxon>
        <taxon>Oikopleura</taxon>
    </lineage>
</organism>
<name>E4XCK4_OIKDI</name>
<reference evidence="2" key="1">
    <citation type="journal article" date="2010" name="Science">
        <title>Plasticity of animal genome architecture unmasked by rapid evolution of a pelagic tunicate.</title>
        <authorList>
            <person name="Denoeud F."/>
            <person name="Henriet S."/>
            <person name="Mungpakdee S."/>
            <person name="Aury J.M."/>
            <person name="Da Silva C."/>
            <person name="Brinkmann H."/>
            <person name="Mikhaleva J."/>
            <person name="Olsen L.C."/>
            <person name="Jubin C."/>
            <person name="Canestro C."/>
            <person name="Bouquet J.M."/>
            <person name="Danks G."/>
            <person name="Poulain J."/>
            <person name="Campsteijn C."/>
            <person name="Adamski M."/>
            <person name="Cross I."/>
            <person name="Yadetie F."/>
            <person name="Muffato M."/>
            <person name="Louis A."/>
            <person name="Butcher S."/>
            <person name="Tsagkogeorga G."/>
            <person name="Konrad A."/>
            <person name="Singh S."/>
            <person name="Jensen M.F."/>
            <person name="Cong E.H."/>
            <person name="Eikeseth-Otteraa H."/>
            <person name="Noel B."/>
            <person name="Anthouard V."/>
            <person name="Porcel B.M."/>
            <person name="Kachouri-Lafond R."/>
            <person name="Nishino A."/>
            <person name="Ugolini M."/>
            <person name="Chourrout P."/>
            <person name="Nishida H."/>
            <person name="Aasland R."/>
            <person name="Huzurbazar S."/>
            <person name="Westhof E."/>
            <person name="Delsuc F."/>
            <person name="Lehrach H."/>
            <person name="Reinhardt R."/>
            <person name="Weissenbach J."/>
            <person name="Roy S.W."/>
            <person name="Artiguenave F."/>
            <person name="Postlethwait J.H."/>
            <person name="Manak J.R."/>
            <person name="Thompson E.M."/>
            <person name="Jaillon O."/>
            <person name="Du Pasquier L."/>
            <person name="Boudinot P."/>
            <person name="Liberles D.A."/>
            <person name="Volff J.N."/>
            <person name="Philippe H."/>
            <person name="Lenhard B."/>
            <person name="Roest Crollius H."/>
            <person name="Wincker P."/>
            <person name="Chourrout D."/>
        </authorList>
    </citation>
    <scope>NUCLEOTIDE SEQUENCE [LARGE SCALE GENOMIC DNA]</scope>
</reference>
<accession>E4XCK4</accession>
<proteinExistence type="predicted"/>
<gene>
    <name evidence="2" type="ORF">GSOID_T00007874001</name>
</gene>
<dbReference type="EMBL" id="FN653036">
    <property type="protein sequence ID" value="CBY09329.1"/>
    <property type="molecule type" value="Genomic_DNA"/>
</dbReference>